<organism evidence="2">
    <name type="scientific">marine metagenome</name>
    <dbReference type="NCBI Taxonomy" id="408172"/>
    <lineage>
        <taxon>unclassified sequences</taxon>
        <taxon>metagenomes</taxon>
        <taxon>ecological metagenomes</taxon>
    </lineage>
</organism>
<dbReference type="InterPro" id="IPR009045">
    <property type="entry name" value="Zn_M74/Hedgehog-like"/>
</dbReference>
<dbReference type="AlphaFoldDB" id="A0A381ZV59"/>
<evidence type="ECO:0000259" key="1">
    <source>
        <dbReference type="Pfam" id="PF08291"/>
    </source>
</evidence>
<name>A0A381ZV59_9ZZZZ</name>
<dbReference type="Gene3D" id="3.30.1380.10">
    <property type="match status" value="1"/>
</dbReference>
<dbReference type="Pfam" id="PF08291">
    <property type="entry name" value="Peptidase_M15_3"/>
    <property type="match status" value="1"/>
</dbReference>
<reference evidence="2" key="1">
    <citation type="submission" date="2018-05" db="EMBL/GenBank/DDBJ databases">
        <authorList>
            <person name="Lanie J.A."/>
            <person name="Ng W.-L."/>
            <person name="Kazmierczak K.M."/>
            <person name="Andrzejewski T.M."/>
            <person name="Davidsen T.M."/>
            <person name="Wayne K.J."/>
            <person name="Tettelin H."/>
            <person name="Glass J.I."/>
            <person name="Rusch D."/>
            <person name="Podicherti R."/>
            <person name="Tsui H.-C.T."/>
            <person name="Winkler M.E."/>
        </authorList>
    </citation>
    <scope>NUCLEOTIDE SEQUENCE</scope>
</reference>
<evidence type="ECO:0000313" key="2">
    <source>
        <dbReference type="EMBL" id="SVA92732.1"/>
    </source>
</evidence>
<gene>
    <name evidence="2" type="ORF">METZ01_LOCUS145586</name>
</gene>
<protein>
    <recommendedName>
        <fullName evidence="1">Peptidase M15A C-terminal domain-containing protein</fullName>
    </recommendedName>
</protein>
<proteinExistence type="predicted"/>
<sequence>MKITRNFSLNEFIKSSTATRLGLSNQPSAEHLVNLTAVSLMILQPVREHFGKVVGINSGYRSPELNKAVKGSATSQHCNGQAADFEIQGLPNYELAKWVHDNLDFDQLILEFYTPGG</sequence>
<feature type="domain" description="Peptidase M15A C-terminal" evidence="1">
    <location>
        <begin position="6"/>
        <end position="109"/>
    </location>
</feature>
<accession>A0A381ZV59</accession>
<dbReference type="EMBL" id="UINC01022658">
    <property type="protein sequence ID" value="SVA92732.1"/>
    <property type="molecule type" value="Genomic_DNA"/>
</dbReference>
<dbReference type="SUPFAM" id="SSF55166">
    <property type="entry name" value="Hedgehog/DD-peptidase"/>
    <property type="match status" value="1"/>
</dbReference>
<feature type="non-terminal residue" evidence="2">
    <location>
        <position position="117"/>
    </location>
</feature>
<dbReference type="InterPro" id="IPR013230">
    <property type="entry name" value="Peptidase_M15A_C"/>
</dbReference>